<dbReference type="AlphaFoldDB" id="A0A3A6TIN9"/>
<dbReference type="SUPFAM" id="SSF56091">
    <property type="entry name" value="DNA ligase/mRNA capping enzyme, catalytic domain"/>
    <property type="match status" value="1"/>
</dbReference>
<name>A0A3A6TIN9_9GAMM</name>
<sequence length="447" mass="50452">MAAIDVQTNQLLTSSSEPFKFKSFPSIPRSQDLAPLLELEGVLASKIWVVTEKVDGANLSYWYSSHNGISHASRNGWIKPSAKLKEVDQQNQSASGSKTNVEDKLGVETFSIHLDYDRKIKDLFEELQKDKPQLVKPDSVLVVYGEYAGPNSPGSFVSITEDGRYCDSRHAAELKPIASGDKTSVTQYRIPYVNNEFYAFKVCIDGKPLDFDTMETYLEKVRIPCVKTITRLNSLQEALNYDTKRIATRHEVSQKVGDRPVVVSDTKLNTLCPSAKSFEAETIPLDIQTEGIVTWDKDYGVLVVGNHSYDLVFKKKTDLHKEKGDKIGEVKSKLSVPENIKDEVREIRGGMTSEGAKEFILKNKKDDSMTMEARRKNYTKLRTGYIQSEIIGFIQDRADSQLAKQINDSDKEQLEKNSKKYIRYFLTQAQVILSDSVLDSLFSKENV</sequence>
<comment type="caution">
    <text evidence="2">The sequence shown here is derived from an EMBL/GenBank/DDBJ whole genome shotgun (WGS) entry which is preliminary data.</text>
</comment>
<proteinExistence type="predicted"/>
<dbReference type="Pfam" id="PF09414">
    <property type="entry name" value="RNA_ligase"/>
    <property type="match status" value="1"/>
</dbReference>
<feature type="domain" description="RNA ligase" evidence="1">
    <location>
        <begin position="47"/>
        <end position="241"/>
    </location>
</feature>
<gene>
    <name evidence="2" type="ORF">D5R81_17095</name>
</gene>
<evidence type="ECO:0000313" key="2">
    <source>
        <dbReference type="EMBL" id="RJY06842.1"/>
    </source>
</evidence>
<dbReference type="RefSeq" id="WP_121854831.1">
    <property type="nucleotide sequence ID" value="NZ_CP037952.1"/>
</dbReference>
<dbReference type="Gene3D" id="3.30.470.30">
    <property type="entry name" value="DNA ligase/mRNA capping enzyme"/>
    <property type="match status" value="1"/>
</dbReference>
<dbReference type="Proteomes" id="UP000273022">
    <property type="component" value="Unassembled WGS sequence"/>
</dbReference>
<keyword evidence="3" id="KW-1185">Reference proteome</keyword>
<dbReference type="EMBL" id="QYYH01000147">
    <property type="protein sequence ID" value="RJY06842.1"/>
    <property type="molecule type" value="Genomic_DNA"/>
</dbReference>
<reference evidence="2 3" key="1">
    <citation type="submission" date="2018-09" db="EMBL/GenBank/DDBJ databases">
        <title>Phylogeny of the Shewanellaceae, and recommendation for two new genera, Pseudoshewanella and Parashewanella.</title>
        <authorList>
            <person name="Wang G."/>
        </authorList>
    </citation>
    <scope>NUCLEOTIDE SEQUENCE [LARGE SCALE GENOMIC DNA]</scope>
    <source>
        <strain evidence="2 3">KCTC 22492</strain>
    </source>
</reference>
<evidence type="ECO:0000259" key="1">
    <source>
        <dbReference type="Pfam" id="PF09414"/>
    </source>
</evidence>
<accession>A0A3A6TIN9</accession>
<evidence type="ECO:0000313" key="3">
    <source>
        <dbReference type="Proteomes" id="UP000273022"/>
    </source>
</evidence>
<protein>
    <recommendedName>
        <fullName evidence="1">RNA ligase domain-containing protein</fullName>
    </recommendedName>
</protein>
<dbReference type="InterPro" id="IPR021122">
    <property type="entry name" value="RNA_ligase_dom_REL/Rnl2"/>
</dbReference>
<organism evidence="2 3">
    <name type="scientific">Parashewanella spongiae</name>
    <dbReference type="NCBI Taxonomy" id="342950"/>
    <lineage>
        <taxon>Bacteria</taxon>
        <taxon>Pseudomonadati</taxon>
        <taxon>Pseudomonadota</taxon>
        <taxon>Gammaproteobacteria</taxon>
        <taxon>Alteromonadales</taxon>
        <taxon>Shewanellaceae</taxon>
        <taxon>Parashewanella</taxon>
    </lineage>
</organism>